<evidence type="ECO:0000256" key="1">
    <source>
        <dbReference type="ARBA" id="ARBA00004412"/>
    </source>
</evidence>
<dbReference type="InterPro" id="IPR049372">
    <property type="entry name" value="PPP1R21_C"/>
</dbReference>
<dbReference type="Pfam" id="PF10212">
    <property type="entry name" value="PPP1R21_helical"/>
    <property type="match status" value="1"/>
</dbReference>
<dbReference type="PANTHER" id="PTHR21448:SF0">
    <property type="entry name" value="PROTEIN PHOSPHATASE 1 REGULATORY SUBUNIT 21"/>
    <property type="match status" value="1"/>
</dbReference>
<proteinExistence type="predicted"/>
<evidence type="ECO:0000256" key="2">
    <source>
        <dbReference type="ARBA" id="ARBA00020102"/>
    </source>
</evidence>
<dbReference type="Pfam" id="PF10205">
    <property type="entry name" value="KLRAQ"/>
    <property type="match status" value="1"/>
</dbReference>
<dbReference type="AlphaFoldDB" id="A0AAV6VGY4"/>
<evidence type="ECO:0000313" key="13">
    <source>
        <dbReference type="Proteomes" id="UP000827092"/>
    </source>
</evidence>
<dbReference type="GO" id="GO:0003723">
    <property type="term" value="F:RNA binding"/>
    <property type="evidence" value="ECO:0007669"/>
    <property type="project" value="UniProtKB-KW"/>
</dbReference>
<evidence type="ECO:0000256" key="9">
    <source>
        <dbReference type="SAM" id="Coils"/>
    </source>
</evidence>
<dbReference type="GO" id="GO:0016020">
    <property type="term" value="C:membrane"/>
    <property type="evidence" value="ECO:0007669"/>
    <property type="project" value="TreeGrafter"/>
</dbReference>
<dbReference type="PANTHER" id="PTHR21448">
    <property type="entry name" value="SMOOTH MUSCLE MYOSIN HEAVY CHAIN-RELATED"/>
    <property type="match status" value="1"/>
</dbReference>
<feature type="compositionally biased region" description="Basic and acidic residues" evidence="10">
    <location>
        <begin position="706"/>
        <end position="717"/>
    </location>
</feature>
<keyword evidence="5 9" id="KW-0175">Coiled coil</keyword>
<feature type="coiled-coil region" evidence="9">
    <location>
        <begin position="556"/>
        <end position="590"/>
    </location>
</feature>
<sequence length="725" mass="83276">MEENSEVLVKYQKLALEYSKLKAQSSVLKTAITDEQNIVAELQEALKKKDQLVRKLEQEVECLNFRNVQLAKRVSVLQTDLEGMDTSSKQSKGAKHGASNHTVPMSESYNVLNSELQSRIEENERLHQQVYSAEYEYEKKVSELTSTIDSLKSKLESQERKFNEKVSEQETAISTLQKEKIKMQVNIKKQEQEMKERKNSEETKAKDVSCTKEELTAQLAEAKRTISEKILFNDGQVASLNSLNVPLIQRSKHKHLISIMVKLQGFVSDFSRQLSDLHTFMMQRLCSASSDSSIKTVTAKLEVCLRESIPHLKSIPLCFESITSAIKTETITWDKSSVTEFSSAFQNYERSLDRTLPFLILRIENHESWKSSTPKLIELIPKIVSLSKKIFVCFKKLDKYILLLAVGSSEKNQYQVSQAAIIKKILENIDTMQKFFEEARTMFGSKISLEHKLPMTSQSEKSTDECILATLVSLTSTLKKIMDLMEKDIVTFSSDVWYKPRNSSDSSNPTLNPSVWKFKERGSKYIELISESEPASIPYETALKNHQTLCEYSDNRENLTQQLELYQNKLMQLELDKENWMLECQLLRAKGSQNPDDPDDVITSKAQDYDEIHSYVKNTVNQLIKQIQFADSKAIAFKNECENLHQKLLLSLHKKENLENEIKNSRKLIDQMKDEQKTLVQTYDEQLNTMSEHLANLNETLTAQKDEIDSLKQSEKKGSRKGKSK</sequence>
<dbReference type="GO" id="GO:0005769">
    <property type="term" value="C:early endosome"/>
    <property type="evidence" value="ECO:0007669"/>
    <property type="project" value="UniProtKB-SubCell"/>
</dbReference>
<dbReference type="SMART" id="SM01254">
    <property type="entry name" value="KLRAQ"/>
    <property type="match status" value="1"/>
</dbReference>
<evidence type="ECO:0000256" key="4">
    <source>
        <dbReference type="ARBA" id="ARBA00022884"/>
    </source>
</evidence>
<protein>
    <recommendedName>
        <fullName evidence="2">Protein phosphatase 1 regulatory subunit 21</fullName>
    </recommendedName>
    <alternativeName>
        <fullName evidence="7">Coiled-coil domain-containing protein 128</fullName>
    </alternativeName>
    <alternativeName>
        <fullName evidence="8">Ferry endosomal RAB5 effector complex subunit 2</fullName>
    </alternativeName>
    <alternativeName>
        <fullName evidence="6">KLRAQ motif-containing protein 1</fullName>
    </alternativeName>
</protein>
<evidence type="ECO:0000256" key="5">
    <source>
        <dbReference type="ARBA" id="ARBA00023054"/>
    </source>
</evidence>
<keyword evidence="13" id="KW-1185">Reference proteome</keyword>
<evidence type="ECO:0000256" key="6">
    <source>
        <dbReference type="ARBA" id="ARBA00031361"/>
    </source>
</evidence>
<keyword evidence="3" id="KW-0967">Endosome</keyword>
<dbReference type="InterPro" id="IPR040024">
    <property type="entry name" value="PPP1R21"/>
</dbReference>
<accession>A0AAV6VGY4</accession>
<feature type="domain" description="Protein phosphatase 1 regulatory subunit 21 N-terminal" evidence="11">
    <location>
        <begin position="12"/>
        <end position="116"/>
    </location>
</feature>
<dbReference type="InterPro" id="IPR019348">
    <property type="entry name" value="PPP1R21_six_helix"/>
</dbReference>
<dbReference type="Pfam" id="PF21636">
    <property type="entry name" value="PPP1R21_C"/>
    <property type="match status" value="1"/>
</dbReference>
<dbReference type="Proteomes" id="UP000827092">
    <property type="component" value="Unassembled WGS sequence"/>
</dbReference>
<organism evidence="12 13">
    <name type="scientific">Oedothorax gibbosus</name>
    <dbReference type="NCBI Taxonomy" id="931172"/>
    <lineage>
        <taxon>Eukaryota</taxon>
        <taxon>Metazoa</taxon>
        <taxon>Ecdysozoa</taxon>
        <taxon>Arthropoda</taxon>
        <taxon>Chelicerata</taxon>
        <taxon>Arachnida</taxon>
        <taxon>Araneae</taxon>
        <taxon>Araneomorphae</taxon>
        <taxon>Entelegynae</taxon>
        <taxon>Araneoidea</taxon>
        <taxon>Linyphiidae</taxon>
        <taxon>Erigoninae</taxon>
        <taxon>Oedothorax</taxon>
    </lineage>
</organism>
<name>A0AAV6VGY4_9ARAC</name>
<dbReference type="EMBL" id="JAFNEN010000089">
    <property type="protein sequence ID" value="KAG8195366.1"/>
    <property type="molecule type" value="Genomic_DNA"/>
</dbReference>
<evidence type="ECO:0000256" key="10">
    <source>
        <dbReference type="SAM" id="MobiDB-lite"/>
    </source>
</evidence>
<dbReference type="InterPro" id="IPR019343">
    <property type="entry name" value="PPP1R21_N"/>
</dbReference>
<evidence type="ECO:0000259" key="11">
    <source>
        <dbReference type="SMART" id="SM01254"/>
    </source>
</evidence>
<feature type="region of interest" description="Disordered" evidence="10">
    <location>
        <begin position="83"/>
        <end position="105"/>
    </location>
</feature>
<evidence type="ECO:0000256" key="3">
    <source>
        <dbReference type="ARBA" id="ARBA00022753"/>
    </source>
</evidence>
<gene>
    <name evidence="12" type="ORF">JTE90_001384</name>
</gene>
<feature type="region of interest" description="Disordered" evidence="10">
    <location>
        <begin position="706"/>
        <end position="725"/>
    </location>
</feature>
<comment type="caution">
    <text evidence="12">The sequence shown here is derived from an EMBL/GenBank/DDBJ whole genome shotgun (WGS) entry which is preliminary data.</text>
</comment>
<keyword evidence="4" id="KW-0694">RNA-binding</keyword>
<feature type="coiled-coil region" evidence="9">
    <location>
        <begin position="141"/>
        <end position="225"/>
    </location>
</feature>
<feature type="coiled-coil region" evidence="9">
    <location>
        <begin position="32"/>
        <end position="73"/>
    </location>
</feature>
<evidence type="ECO:0000313" key="12">
    <source>
        <dbReference type="EMBL" id="KAG8195366.1"/>
    </source>
</evidence>
<comment type="subcellular location">
    <subcellularLocation>
        <location evidence="1">Early endosome</location>
    </subcellularLocation>
</comment>
<evidence type="ECO:0000256" key="7">
    <source>
        <dbReference type="ARBA" id="ARBA00031617"/>
    </source>
</evidence>
<evidence type="ECO:0000256" key="8">
    <source>
        <dbReference type="ARBA" id="ARBA00044824"/>
    </source>
</evidence>
<reference evidence="12 13" key="1">
    <citation type="journal article" date="2022" name="Nat. Ecol. Evol.">
        <title>A masculinizing supergene underlies an exaggerated male reproductive morph in a spider.</title>
        <authorList>
            <person name="Hendrickx F."/>
            <person name="De Corte Z."/>
            <person name="Sonet G."/>
            <person name="Van Belleghem S.M."/>
            <person name="Kostlbacher S."/>
            <person name="Vangestel C."/>
        </authorList>
    </citation>
    <scope>NUCLEOTIDE SEQUENCE [LARGE SCALE GENOMIC DNA]</scope>
    <source>
        <strain evidence="12">W744_W776</strain>
    </source>
</reference>